<dbReference type="Proteomes" id="UP000500873">
    <property type="component" value="Segment"/>
</dbReference>
<gene>
    <name evidence="1" type="primary">31</name>
    <name evidence="1" type="ORF">SEA_ARETE_31</name>
</gene>
<protein>
    <submittedName>
        <fullName evidence="1">Minor tail protein</fullName>
    </submittedName>
</protein>
<organism evidence="1 2">
    <name type="scientific">Microbacterium phage Arete</name>
    <dbReference type="NCBI Taxonomy" id="2713257"/>
    <lineage>
        <taxon>Viruses</taxon>
        <taxon>Duplodnaviria</taxon>
        <taxon>Heunggongvirae</taxon>
        <taxon>Uroviricota</taxon>
        <taxon>Caudoviricetes</taxon>
        <taxon>Burrovirus</taxon>
        <taxon>Burrovirus arete</taxon>
    </lineage>
</organism>
<keyword evidence="2" id="KW-1185">Reference proteome</keyword>
<sequence>MTYIGNTPQEQTVLRLEAAKSFSFNIWVQDQTGRSLDITGATARIVMKKPPFDPADVNDTTNLITNDDAVIVDPGVGLMRFDLQAADLNLAQGEYPYAIVFEKDGYSFVMVKGVVQILANGELTSIGDVYTGADPAAQQLIVSMAGPKSINVYAGGSLAPGTTSFTDADKAKLDGIDAGAQLVPEYRLIPPGGNQGSVLTKLSSATDFTVGWAQPSGGGGSGSGIDPTGIPDGYVPTANGSDGWDWEPADPVSISADIIVDSATKVMMSPAERAKLQGLNYPPQWGDVAGKPMFGTVALLNTNQVLQPGGVNAATDITAGVLNNARVPRVGELRGATSGTAAPSGGSDGDWYIQYS</sequence>
<reference evidence="1 2" key="1">
    <citation type="submission" date="2020-02" db="EMBL/GenBank/DDBJ databases">
        <authorList>
            <person name="Tolsma S."/>
            <person name="Caruso S.M."/>
            <person name="Garlena R.A."/>
            <person name="Russell D.A."/>
            <person name="Pope W.H."/>
            <person name="Jacobs-Se D."/>
            <person name="Hatfull G.F."/>
            <person name="Noordewier B."/>
        </authorList>
    </citation>
    <scope>NUCLEOTIDE SEQUENCE [LARGE SCALE GENOMIC DNA]</scope>
</reference>
<accession>A0A6G8R154</accession>
<proteinExistence type="predicted"/>
<dbReference type="RefSeq" id="YP_009857414.1">
    <property type="nucleotide sequence ID" value="NC_048860.1"/>
</dbReference>
<evidence type="ECO:0000313" key="1">
    <source>
        <dbReference type="EMBL" id="QIN93914.1"/>
    </source>
</evidence>
<evidence type="ECO:0000313" key="2">
    <source>
        <dbReference type="Proteomes" id="UP000500873"/>
    </source>
</evidence>
<dbReference type="EMBL" id="MT024863">
    <property type="protein sequence ID" value="QIN93914.1"/>
    <property type="molecule type" value="Genomic_DNA"/>
</dbReference>
<dbReference type="KEGG" id="vg:55628258"/>
<name>A0A6G8R154_9CAUD</name>
<dbReference type="GeneID" id="55628258"/>